<keyword evidence="2" id="KW-1185">Reference proteome</keyword>
<dbReference type="EMBL" id="CP036434">
    <property type="protein sequence ID" value="QDV09495.1"/>
    <property type="molecule type" value="Genomic_DNA"/>
</dbReference>
<evidence type="ECO:0000313" key="2">
    <source>
        <dbReference type="Proteomes" id="UP000320390"/>
    </source>
</evidence>
<dbReference type="InterPro" id="IPR007553">
    <property type="entry name" value="2-thiour_desulf"/>
</dbReference>
<accession>A0A518EZH6</accession>
<name>A0A518EZH6_9BACT</name>
<protein>
    <submittedName>
        <fullName evidence="1">Uncharacterized protein</fullName>
    </submittedName>
</protein>
<dbReference type="PANTHER" id="PTHR30087:SF1">
    <property type="entry name" value="HYPOTHETICAL CYTOSOLIC PROTEIN"/>
    <property type="match status" value="1"/>
</dbReference>
<sequence length="153" mass="15865">MTEPEPERVLVSACLLGRDCTYKAGNNRDSILLQRLREEGAVAVPFCPEEHGGLGTPRPPADLTASAADVLAGRGRIVTDGGVDVTAEFLAGAEGALALCRREGLRRAFLKERSPSCGCAATHVNGEVVPGPGVTAQLLGDAGIECEGVEGRQ</sequence>
<dbReference type="AlphaFoldDB" id="A0A518EZH6"/>
<dbReference type="PANTHER" id="PTHR30087">
    <property type="entry name" value="INNER MEMBRANE PROTEIN"/>
    <property type="match status" value="1"/>
</dbReference>
<proteinExistence type="predicted"/>
<organism evidence="1 2">
    <name type="scientific">Saltatorellus ferox</name>
    <dbReference type="NCBI Taxonomy" id="2528018"/>
    <lineage>
        <taxon>Bacteria</taxon>
        <taxon>Pseudomonadati</taxon>
        <taxon>Planctomycetota</taxon>
        <taxon>Planctomycetia</taxon>
        <taxon>Planctomycetia incertae sedis</taxon>
        <taxon>Saltatorellus</taxon>
    </lineage>
</organism>
<dbReference type="RefSeq" id="WP_145203952.1">
    <property type="nucleotide sequence ID" value="NZ_CP036434.1"/>
</dbReference>
<reference evidence="1 2" key="1">
    <citation type="submission" date="2019-02" db="EMBL/GenBank/DDBJ databases">
        <title>Deep-cultivation of Planctomycetes and their phenomic and genomic characterization uncovers novel biology.</title>
        <authorList>
            <person name="Wiegand S."/>
            <person name="Jogler M."/>
            <person name="Boedeker C."/>
            <person name="Pinto D."/>
            <person name="Vollmers J."/>
            <person name="Rivas-Marin E."/>
            <person name="Kohn T."/>
            <person name="Peeters S.H."/>
            <person name="Heuer A."/>
            <person name="Rast P."/>
            <person name="Oberbeckmann S."/>
            <person name="Bunk B."/>
            <person name="Jeske O."/>
            <person name="Meyerdierks A."/>
            <person name="Storesund J.E."/>
            <person name="Kallscheuer N."/>
            <person name="Luecker S."/>
            <person name="Lage O.M."/>
            <person name="Pohl T."/>
            <person name="Merkel B.J."/>
            <person name="Hornburger P."/>
            <person name="Mueller R.-W."/>
            <person name="Bruemmer F."/>
            <person name="Labrenz M."/>
            <person name="Spormann A.M."/>
            <person name="Op den Camp H."/>
            <person name="Overmann J."/>
            <person name="Amann R."/>
            <person name="Jetten M.S.M."/>
            <person name="Mascher T."/>
            <person name="Medema M.H."/>
            <person name="Devos D.P."/>
            <person name="Kaster A.-K."/>
            <person name="Ovreas L."/>
            <person name="Rohde M."/>
            <person name="Galperin M.Y."/>
            <person name="Jogler C."/>
        </authorList>
    </citation>
    <scope>NUCLEOTIDE SEQUENCE [LARGE SCALE GENOMIC DNA]</scope>
    <source>
        <strain evidence="1 2">Poly30</strain>
    </source>
</reference>
<evidence type="ECO:0000313" key="1">
    <source>
        <dbReference type="EMBL" id="QDV09495.1"/>
    </source>
</evidence>
<dbReference type="OrthoDB" id="9797779at2"/>
<dbReference type="Proteomes" id="UP000320390">
    <property type="component" value="Chromosome"/>
</dbReference>
<dbReference type="Pfam" id="PF04463">
    <property type="entry name" value="2-thiour_desulf"/>
    <property type="match status" value="1"/>
</dbReference>
<gene>
    <name evidence="1" type="ORF">Poly30_50530</name>
</gene>